<name>A5AFX0_VITVI</name>
<dbReference type="AlphaFoldDB" id="A5AFX0"/>
<evidence type="ECO:0000256" key="1">
    <source>
        <dbReference type="SAM" id="MobiDB-lite"/>
    </source>
</evidence>
<proteinExistence type="predicted"/>
<sequence>MDVPEIILKSTCLSSMSKPVGERCDFGRRGEVPITNDGFSRHLGRIGFSDKAESASTVTSTHHRRFSRRQEPHPPENFVSIVGTPSVKIHGATLTTVSRSGPEFPAEHDTRTRLTGCQPRVDASSMGSVMADQEQAKLIVRLKLGETLVAIASGG</sequence>
<evidence type="ECO:0000313" key="2">
    <source>
        <dbReference type="EMBL" id="CAN75622.1"/>
    </source>
</evidence>
<accession>A5AFX0</accession>
<protein>
    <submittedName>
        <fullName evidence="2">Uncharacterized protein</fullName>
    </submittedName>
</protein>
<reference evidence="2" key="1">
    <citation type="journal article" date="2007" name="PLoS ONE">
        <title>The first genome sequence of an elite grapevine cultivar (Pinot noir Vitis vinifera L.): coping with a highly heterozygous genome.</title>
        <authorList>
            <person name="Velasco R."/>
            <person name="Zharkikh A."/>
            <person name="Troggio M."/>
            <person name="Cartwright D.A."/>
            <person name="Cestaro A."/>
            <person name="Pruss D."/>
            <person name="Pindo M."/>
            <person name="FitzGerald L.M."/>
            <person name="Vezzulli S."/>
            <person name="Reid J."/>
            <person name="Malacarne G."/>
            <person name="Iliev D."/>
            <person name="Coppola G."/>
            <person name="Wardell B."/>
            <person name="Micheletti D."/>
            <person name="Macalma T."/>
            <person name="Facci M."/>
            <person name="Mitchell J.T."/>
            <person name="Perazzolli M."/>
            <person name="Eldredge G."/>
            <person name="Gatto P."/>
            <person name="Oyzerski R."/>
            <person name="Moretto M."/>
            <person name="Gutin N."/>
            <person name="Stefanini M."/>
            <person name="Chen Y."/>
            <person name="Segala C."/>
            <person name="Davenport C."/>
            <person name="Dematte L."/>
            <person name="Mraz A."/>
            <person name="Battilana J."/>
            <person name="Stormo K."/>
            <person name="Costa F."/>
            <person name="Tao Q."/>
            <person name="Si-Ammour A."/>
            <person name="Harkins T."/>
            <person name="Lackey A."/>
            <person name="Perbost C."/>
            <person name="Taillon B."/>
            <person name="Stella A."/>
            <person name="Solovyev V."/>
            <person name="Fawcett J.A."/>
            <person name="Sterck L."/>
            <person name="Vandepoele K."/>
            <person name="Grando S.M."/>
            <person name="Toppo S."/>
            <person name="Moser C."/>
            <person name="Lanchbury J."/>
            <person name="Bogden R."/>
            <person name="Skolnick M."/>
            <person name="Sgaramella V."/>
            <person name="Bhatnagar S.K."/>
            <person name="Fontana P."/>
            <person name="Gutin A."/>
            <person name="Van de Peer Y."/>
            <person name="Salamini F."/>
            <person name="Viola R."/>
        </authorList>
    </citation>
    <scope>NUCLEOTIDE SEQUENCE</scope>
</reference>
<organism evidence="2">
    <name type="scientific">Vitis vinifera</name>
    <name type="common">Grape</name>
    <dbReference type="NCBI Taxonomy" id="29760"/>
    <lineage>
        <taxon>Eukaryota</taxon>
        <taxon>Viridiplantae</taxon>
        <taxon>Streptophyta</taxon>
        <taxon>Embryophyta</taxon>
        <taxon>Tracheophyta</taxon>
        <taxon>Spermatophyta</taxon>
        <taxon>Magnoliopsida</taxon>
        <taxon>eudicotyledons</taxon>
        <taxon>Gunneridae</taxon>
        <taxon>Pentapetalae</taxon>
        <taxon>rosids</taxon>
        <taxon>Vitales</taxon>
        <taxon>Vitaceae</taxon>
        <taxon>Viteae</taxon>
        <taxon>Vitis</taxon>
    </lineage>
</organism>
<feature type="region of interest" description="Disordered" evidence="1">
    <location>
        <begin position="50"/>
        <end position="76"/>
    </location>
</feature>
<gene>
    <name evidence="2" type="ORF">VITISV_023943</name>
</gene>
<dbReference type="EMBL" id="AM425729">
    <property type="protein sequence ID" value="CAN75622.1"/>
    <property type="molecule type" value="Genomic_DNA"/>
</dbReference>